<feature type="region of interest" description="Disordered" evidence="7">
    <location>
        <begin position="31"/>
        <end position="53"/>
    </location>
</feature>
<keyword evidence="2" id="KW-0479">Metal-binding</keyword>
<evidence type="ECO:0000256" key="2">
    <source>
        <dbReference type="ARBA" id="ARBA00022723"/>
    </source>
</evidence>
<dbReference type="InterPro" id="IPR003604">
    <property type="entry name" value="Matrin/U1-like-C_Znf_C2H2"/>
</dbReference>
<dbReference type="PROSITE" id="PS00028">
    <property type="entry name" value="ZINC_FINGER_C2H2_1"/>
    <property type="match status" value="1"/>
</dbReference>
<evidence type="ECO:0000259" key="8">
    <source>
        <dbReference type="PROSITE" id="PS00028"/>
    </source>
</evidence>
<evidence type="ECO:0000256" key="4">
    <source>
        <dbReference type="ARBA" id="ARBA00022771"/>
    </source>
</evidence>
<dbReference type="InterPro" id="IPR039999">
    <property type="entry name" value="LYAR"/>
</dbReference>
<evidence type="ECO:0000313" key="10">
    <source>
        <dbReference type="Proteomes" id="UP000593568"/>
    </source>
</evidence>
<name>A0A7J9ELY3_9ROSI</name>
<sequence length="146" mass="16582">LSCIDCGVIFEQQTVQGRTQCITEAEKYGPKEQVKTPNGSNAKPNKQTKEKPDIDINVGLSQRPPWFCSLCNTKVTSQQTLLLHAEGKKHRAKARAFHAKQPEQTEASALDTKALTEKIKRIVNRWRINLKERPNRRICPKMAMSK</sequence>
<keyword evidence="6" id="KW-0539">Nucleus</keyword>
<dbReference type="InterPro" id="IPR013087">
    <property type="entry name" value="Znf_C2H2_type"/>
</dbReference>
<dbReference type="InterPro" id="IPR036236">
    <property type="entry name" value="Znf_C2H2_sf"/>
</dbReference>
<keyword evidence="4" id="KW-0863">Zinc-finger</keyword>
<comment type="caution">
    <text evidence="9">The sequence shown here is derived from an EMBL/GenBank/DDBJ whole genome shotgun (WGS) entry which is preliminary data.</text>
</comment>
<dbReference type="GO" id="GO:0005730">
    <property type="term" value="C:nucleolus"/>
    <property type="evidence" value="ECO:0007669"/>
    <property type="project" value="TreeGrafter"/>
</dbReference>
<evidence type="ECO:0000256" key="3">
    <source>
        <dbReference type="ARBA" id="ARBA00022737"/>
    </source>
</evidence>
<protein>
    <recommendedName>
        <fullName evidence="8">C2H2-type domain-containing protein</fullName>
    </recommendedName>
</protein>
<dbReference type="FunFam" id="3.30.160.60:FF:001583">
    <property type="entry name" value="UBP1-associated proteins 1C"/>
    <property type="match status" value="1"/>
</dbReference>
<feature type="domain" description="C2H2-type" evidence="8">
    <location>
        <begin position="68"/>
        <end position="90"/>
    </location>
</feature>
<dbReference type="GO" id="GO:0000122">
    <property type="term" value="P:negative regulation of transcription by RNA polymerase II"/>
    <property type="evidence" value="ECO:0007669"/>
    <property type="project" value="TreeGrafter"/>
</dbReference>
<organism evidence="9 10">
    <name type="scientific">Gossypium trilobum</name>
    <dbReference type="NCBI Taxonomy" id="34281"/>
    <lineage>
        <taxon>Eukaryota</taxon>
        <taxon>Viridiplantae</taxon>
        <taxon>Streptophyta</taxon>
        <taxon>Embryophyta</taxon>
        <taxon>Tracheophyta</taxon>
        <taxon>Spermatophyta</taxon>
        <taxon>Magnoliopsida</taxon>
        <taxon>eudicotyledons</taxon>
        <taxon>Gunneridae</taxon>
        <taxon>Pentapetalae</taxon>
        <taxon>rosids</taxon>
        <taxon>malvids</taxon>
        <taxon>Malvales</taxon>
        <taxon>Malvaceae</taxon>
        <taxon>Malvoideae</taxon>
        <taxon>Gossypium</taxon>
    </lineage>
</organism>
<dbReference type="Proteomes" id="UP000593568">
    <property type="component" value="Unassembled WGS sequence"/>
</dbReference>
<dbReference type="PANTHER" id="PTHR13100">
    <property type="entry name" value="CELL GROWTH-REGULATING NUCLEOLAR PROTEIN LYAR"/>
    <property type="match status" value="1"/>
</dbReference>
<dbReference type="SMART" id="SM00451">
    <property type="entry name" value="ZnF_U1"/>
    <property type="match status" value="1"/>
</dbReference>
<dbReference type="GO" id="GO:0008270">
    <property type="term" value="F:zinc ion binding"/>
    <property type="evidence" value="ECO:0007669"/>
    <property type="project" value="UniProtKB-KW"/>
</dbReference>
<feature type="compositionally biased region" description="Polar residues" evidence="7">
    <location>
        <begin position="35"/>
        <end position="45"/>
    </location>
</feature>
<evidence type="ECO:0000256" key="1">
    <source>
        <dbReference type="ARBA" id="ARBA00004123"/>
    </source>
</evidence>
<gene>
    <name evidence="9" type="ORF">Gotri_009283</name>
</gene>
<dbReference type="SUPFAM" id="SSF57667">
    <property type="entry name" value="beta-beta-alpha zinc fingers"/>
    <property type="match status" value="2"/>
</dbReference>
<reference evidence="9 10" key="1">
    <citation type="journal article" date="2019" name="Genome Biol. Evol.">
        <title>Insights into the evolution of the New World diploid cottons (Gossypium, subgenus Houzingenia) based on genome sequencing.</title>
        <authorList>
            <person name="Grover C.E."/>
            <person name="Arick M.A. 2nd"/>
            <person name="Thrash A."/>
            <person name="Conover J.L."/>
            <person name="Sanders W.S."/>
            <person name="Peterson D.G."/>
            <person name="Frelichowski J.E."/>
            <person name="Scheffler J.A."/>
            <person name="Scheffler B.E."/>
            <person name="Wendel J.F."/>
        </authorList>
    </citation>
    <scope>NUCLEOTIDE SEQUENCE [LARGE SCALE GENOMIC DNA]</scope>
    <source>
        <strain evidence="9">8</strain>
        <tissue evidence="9">Leaf</tissue>
    </source>
</reference>
<evidence type="ECO:0000256" key="6">
    <source>
        <dbReference type="ARBA" id="ARBA00023242"/>
    </source>
</evidence>
<keyword evidence="3" id="KW-0677">Repeat</keyword>
<feature type="non-terminal residue" evidence="9">
    <location>
        <position position="146"/>
    </location>
</feature>
<dbReference type="Pfam" id="PF08790">
    <property type="entry name" value="zf-LYAR"/>
    <property type="match status" value="1"/>
</dbReference>
<dbReference type="PANTHER" id="PTHR13100:SF10">
    <property type="entry name" value="CELL GROWTH-REGULATING NUCLEOLAR PROTEIN"/>
    <property type="match status" value="1"/>
</dbReference>
<evidence type="ECO:0000256" key="5">
    <source>
        <dbReference type="ARBA" id="ARBA00022833"/>
    </source>
</evidence>
<accession>A0A7J9ELY3</accession>
<keyword evidence="5" id="KW-0862">Zinc</keyword>
<dbReference type="Gene3D" id="3.30.160.60">
    <property type="entry name" value="Classic Zinc Finger"/>
    <property type="match status" value="1"/>
</dbReference>
<proteinExistence type="predicted"/>
<dbReference type="AlphaFoldDB" id="A0A7J9ELY3"/>
<dbReference type="GO" id="GO:0003677">
    <property type="term" value="F:DNA binding"/>
    <property type="evidence" value="ECO:0007669"/>
    <property type="project" value="InterPro"/>
</dbReference>
<dbReference type="GO" id="GO:0006364">
    <property type="term" value="P:rRNA processing"/>
    <property type="evidence" value="ECO:0007669"/>
    <property type="project" value="TreeGrafter"/>
</dbReference>
<dbReference type="EMBL" id="JABEZW010000009">
    <property type="protein sequence ID" value="MBA0774043.1"/>
    <property type="molecule type" value="Genomic_DNA"/>
</dbReference>
<keyword evidence="10" id="KW-1185">Reference proteome</keyword>
<dbReference type="InterPro" id="IPR014898">
    <property type="entry name" value="Znf_C2H2_LYAR"/>
</dbReference>
<comment type="subcellular location">
    <subcellularLocation>
        <location evidence="1">Nucleus</location>
    </subcellularLocation>
</comment>
<dbReference type="Pfam" id="PF12874">
    <property type="entry name" value="zf-met"/>
    <property type="match status" value="1"/>
</dbReference>
<evidence type="ECO:0000313" key="9">
    <source>
        <dbReference type="EMBL" id="MBA0774043.1"/>
    </source>
</evidence>
<evidence type="ECO:0000256" key="7">
    <source>
        <dbReference type="SAM" id="MobiDB-lite"/>
    </source>
</evidence>